<organism evidence="12 13">
    <name type="scientific">Rhipicephalus sanguineus</name>
    <name type="common">Brown dog tick</name>
    <name type="synonym">Ixodes sanguineus</name>
    <dbReference type="NCBI Taxonomy" id="34632"/>
    <lineage>
        <taxon>Eukaryota</taxon>
        <taxon>Metazoa</taxon>
        <taxon>Ecdysozoa</taxon>
        <taxon>Arthropoda</taxon>
        <taxon>Chelicerata</taxon>
        <taxon>Arachnida</taxon>
        <taxon>Acari</taxon>
        <taxon>Parasitiformes</taxon>
        <taxon>Ixodida</taxon>
        <taxon>Ixodoidea</taxon>
        <taxon>Ixodidae</taxon>
        <taxon>Rhipicephalinae</taxon>
        <taxon>Rhipicephalus</taxon>
        <taxon>Rhipicephalus</taxon>
    </lineage>
</organism>
<dbReference type="GO" id="GO:0061665">
    <property type="term" value="F:SUMO ligase activity"/>
    <property type="evidence" value="ECO:0007669"/>
    <property type="project" value="TreeGrafter"/>
</dbReference>
<evidence type="ECO:0000259" key="11">
    <source>
        <dbReference type="PROSITE" id="PS51466"/>
    </source>
</evidence>
<dbReference type="Pfam" id="PF14324">
    <property type="entry name" value="PINIT"/>
    <property type="match status" value="1"/>
</dbReference>
<dbReference type="InterPro" id="IPR004181">
    <property type="entry name" value="Znf_MIZ"/>
</dbReference>
<evidence type="ECO:0000313" key="12">
    <source>
        <dbReference type="EMBL" id="KAH7984076.1"/>
    </source>
</evidence>
<protein>
    <recommendedName>
        <fullName evidence="14">E3 SUMO-protein ligase PIAS3</fullName>
    </recommendedName>
</protein>
<dbReference type="PANTHER" id="PTHR10782">
    <property type="entry name" value="ZINC FINGER MIZ DOMAIN-CONTAINING PROTEIN"/>
    <property type="match status" value="1"/>
</dbReference>
<dbReference type="Gene3D" id="1.10.720.30">
    <property type="entry name" value="SAP domain"/>
    <property type="match status" value="1"/>
</dbReference>
<dbReference type="PROSITE" id="PS51466">
    <property type="entry name" value="PINIT"/>
    <property type="match status" value="1"/>
</dbReference>
<dbReference type="Proteomes" id="UP000821837">
    <property type="component" value="Chromosome 1"/>
</dbReference>
<dbReference type="InterPro" id="IPR013083">
    <property type="entry name" value="Znf_RING/FYVE/PHD"/>
</dbReference>
<proteinExistence type="inferred from homology"/>
<keyword evidence="4" id="KW-0479">Metal-binding</keyword>
<dbReference type="GO" id="GO:0003712">
    <property type="term" value="F:transcription coregulator activity"/>
    <property type="evidence" value="ECO:0007669"/>
    <property type="project" value="TreeGrafter"/>
</dbReference>
<keyword evidence="13" id="KW-1185">Reference proteome</keyword>
<feature type="domain" description="SP-RING-type" evidence="10">
    <location>
        <begin position="349"/>
        <end position="434"/>
    </location>
</feature>
<dbReference type="AlphaFoldDB" id="A0A9D4TAX3"/>
<evidence type="ECO:0000259" key="10">
    <source>
        <dbReference type="PROSITE" id="PS51044"/>
    </source>
</evidence>
<dbReference type="GO" id="GO:0006357">
    <property type="term" value="P:regulation of transcription by RNA polymerase II"/>
    <property type="evidence" value="ECO:0007669"/>
    <property type="project" value="TreeGrafter"/>
</dbReference>
<evidence type="ECO:0000256" key="8">
    <source>
        <dbReference type="PROSITE-ProRule" id="PRU00452"/>
    </source>
</evidence>
<keyword evidence="7" id="KW-0862">Zinc</keyword>
<reference evidence="12" key="2">
    <citation type="submission" date="2021-09" db="EMBL/GenBank/DDBJ databases">
        <authorList>
            <person name="Jia N."/>
            <person name="Wang J."/>
            <person name="Shi W."/>
            <person name="Du L."/>
            <person name="Sun Y."/>
            <person name="Zhan W."/>
            <person name="Jiang J."/>
            <person name="Wang Q."/>
            <person name="Zhang B."/>
            <person name="Ji P."/>
            <person name="Sakyi L.B."/>
            <person name="Cui X."/>
            <person name="Yuan T."/>
            <person name="Jiang B."/>
            <person name="Yang W."/>
            <person name="Lam T.T.-Y."/>
            <person name="Chang Q."/>
            <person name="Ding S."/>
            <person name="Wang X."/>
            <person name="Zhu J."/>
            <person name="Ruan X."/>
            <person name="Zhao L."/>
            <person name="Wei J."/>
            <person name="Que T."/>
            <person name="Du C."/>
            <person name="Cheng J."/>
            <person name="Dai P."/>
            <person name="Han X."/>
            <person name="Huang E."/>
            <person name="Gao Y."/>
            <person name="Liu J."/>
            <person name="Shao H."/>
            <person name="Ye R."/>
            <person name="Li L."/>
            <person name="Wei W."/>
            <person name="Wang X."/>
            <person name="Wang C."/>
            <person name="Huo Q."/>
            <person name="Li W."/>
            <person name="Guo W."/>
            <person name="Chen H."/>
            <person name="Chen S."/>
            <person name="Zhou L."/>
            <person name="Zhou L."/>
            <person name="Ni X."/>
            <person name="Tian J."/>
            <person name="Zhou Y."/>
            <person name="Sheng Y."/>
            <person name="Liu T."/>
            <person name="Pan Y."/>
            <person name="Xia L."/>
            <person name="Li J."/>
            <person name="Zhao F."/>
            <person name="Cao W."/>
        </authorList>
    </citation>
    <scope>NUCLEOTIDE SEQUENCE</scope>
    <source>
        <strain evidence="12">Rsan-2018</strain>
        <tissue evidence="12">Larvae</tissue>
    </source>
</reference>
<keyword evidence="3" id="KW-0808">Transferase</keyword>
<sequence length="501" mass="55566">MSDLEEYRQMILRFRVKQELRVLLAFAGQKKYGKKQELQRRAMELLKSNSMPILTKIRDLHNSRFPSSSLGASLHATADAADRRPCGATPGSVQKDPASHLPPSATTRASNLTTGHHGADGAGPPPLHSDYSSQLHHVAPPPPPLMGPDGAAGGPRTQSIHPDVRFKRLPFYDILAELHPPASLMPKSNAEYQEARFMFHFTPQQVLDIVSSREYNLGTRPEFTVQVQLRFCLLETSCEQDDNYPPMMTVKVNSNMCPLPSIIPTNKPGMEPKRPSRPLNIVYMCRLSSTEPNHISVTWLAKDGLAYALGVYLVRKLTATTLLQRLKERGPSNRNNTIAMIKEKLRCDPDSEITMMSLHGSLICPLGKMRMNIPCRALTCPHLQCFDALLYLQMNEKKPTWTCPVCNRPAAFSSLAIDGLFMEITMKEPCNCTEVELHEDGSWSPLVPKKTHAVKNPFSTAMASMPGSSPPSTPLREQAEQAAKKPRVAIIDLTAASSDED</sequence>
<dbReference type="GO" id="GO:0000785">
    <property type="term" value="C:chromatin"/>
    <property type="evidence" value="ECO:0007669"/>
    <property type="project" value="TreeGrafter"/>
</dbReference>
<comment type="caution">
    <text evidence="12">The sequence shown here is derived from an EMBL/GenBank/DDBJ whole genome shotgun (WGS) entry which is preliminary data.</text>
</comment>
<dbReference type="InterPro" id="IPR036361">
    <property type="entry name" value="SAP_dom_sf"/>
</dbReference>
<feature type="domain" description="PINIT" evidence="11">
    <location>
        <begin position="152"/>
        <end position="317"/>
    </location>
</feature>
<dbReference type="Gene3D" id="3.30.40.10">
    <property type="entry name" value="Zinc/RING finger domain, C3HC4 (zinc finger)"/>
    <property type="match status" value="1"/>
</dbReference>
<dbReference type="PANTHER" id="PTHR10782:SF94">
    <property type="entry name" value="SUPPRESSOR OF VARIEGATION 2-10, ISOFORM I"/>
    <property type="match status" value="1"/>
</dbReference>
<comment type="similarity">
    <text evidence="2">Belongs to the PIAS family.</text>
</comment>
<dbReference type="OrthoDB" id="10263264at2759"/>
<reference evidence="12" key="1">
    <citation type="journal article" date="2020" name="Cell">
        <title>Large-Scale Comparative Analyses of Tick Genomes Elucidate Their Genetic Diversity and Vector Capacities.</title>
        <authorList>
            <consortium name="Tick Genome and Microbiome Consortium (TIGMIC)"/>
            <person name="Jia N."/>
            <person name="Wang J."/>
            <person name="Shi W."/>
            <person name="Du L."/>
            <person name="Sun Y."/>
            <person name="Zhan W."/>
            <person name="Jiang J.F."/>
            <person name="Wang Q."/>
            <person name="Zhang B."/>
            <person name="Ji P."/>
            <person name="Bell-Sakyi L."/>
            <person name="Cui X.M."/>
            <person name="Yuan T.T."/>
            <person name="Jiang B.G."/>
            <person name="Yang W.F."/>
            <person name="Lam T.T."/>
            <person name="Chang Q.C."/>
            <person name="Ding S.J."/>
            <person name="Wang X.J."/>
            <person name="Zhu J.G."/>
            <person name="Ruan X.D."/>
            <person name="Zhao L."/>
            <person name="Wei J.T."/>
            <person name="Ye R.Z."/>
            <person name="Que T.C."/>
            <person name="Du C.H."/>
            <person name="Zhou Y.H."/>
            <person name="Cheng J.X."/>
            <person name="Dai P.F."/>
            <person name="Guo W.B."/>
            <person name="Han X.H."/>
            <person name="Huang E.J."/>
            <person name="Li L.F."/>
            <person name="Wei W."/>
            <person name="Gao Y.C."/>
            <person name="Liu J.Z."/>
            <person name="Shao H.Z."/>
            <person name="Wang X."/>
            <person name="Wang C.C."/>
            <person name="Yang T.C."/>
            <person name="Huo Q.B."/>
            <person name="Li W."/>
            <person name="Chen H.Y."/>
            <person name="Chen S.E."/>
            <person name="Zhou L.G."/>
            <person name="Ni X.B."/>
            <person name="Tian J.H."/>
            <person name="Sheng Y."/>
            <person name="Liu T."/>
            <person name="Pan Y.S."/>
            <person name="Xia L.Y."/>
            <person name="Li J."/>
            <person name="Zhao F."/>
            <person name="Cao W.C."/>
        </authorList>
    </citation>
    <scope>NUCLEOTIDE SEQUENCE</scope>
    <source>
        <strain evidence="12">Rsan-2018</strain>
    </source>
</reference>
<feature type="region of interest" description="Disordered" evidence="9">
    <location>
        <begin position="76"/>
        <end position="157"/>
    </location>
</feature>
<dbReference type="InterPro" id="IPR038654">
    <property type="entry name" value="PINIT_sf"/>
</dbReference>
<dbReference type="FunFam" id="2.60.120.780:FF:000001">
    <property type="entry name" value="E3 SUMO-protein ligase PIAS2 isoform X1"/>
    <property type="match status" value="1"/>
</dbReference>
<evidence type="ECO:0000256" key="5">
    <source>
        <dbReference type="ARBA" id="ARBA00022771"/>
    </source>
</evidence>
<dbReference type="OMA" id="DPQQYCP"/>
<name>A0A9D4TAX3_RHISA</name>
<keyword evidence="6" id="KW-0833">Ubl conjugation pathway</keyword>
<dbReference type="EMBL" id="JABSTV010001245">
    <property type="protein sequence ID" value="KAH7984076.1"/>
    <property type="molecule type" value="Genomic_DNA"/>
</dbReference>
<evidence type="ECO:0000256" key="7">
    <source>
        <dbReference type="ARBA" id="ARBA00022833"/>
    </source>
</evidence>
<dbReference type="Gene3D" id="2.60.120.780">
    <property type="entry name" value="PINIT domain"/>
    <property type="match status" value="1"/>
</dbReference>
<evidence type="ECO:0008006" key="14">
    <source>
        <dbReference type="Google" id="ProtNLM"/>
    </source>
</evidence>
<dbReference type="CDD" id="cd16790">
    <property type="entry name" value="SP-RING_PIAS"/>
    <property type="match status" value="1"/>
</dbReference>
<dbReference type="Pfam" id="PF02891">
    <property type="entry name" value="zf-MIZ"/>
    <property type="match status" value="1"/>
</dbReference>
<dbReference type="SUPFAM" id="SSF68906">
    <property type="entry name" value="SAP domain"/>
    <property type="match status" value="1"/>
</dbReference>
<dbReference type="VEuPathDB" id="VectorBase:RSAN_042824"/>
<dbReference type="GO" id="GO:0008270">
    <property type="term" value="F:zinc ion binding"/>
    <property type="evidence" value="ECO:0007669"/>
    <property type="project" value="UniProtKB-KW"/>
</dbReference>
<evidence type="ECO:0000256" key="1">
    <source>
        <dbReference type="ARBA" id="ARBA00004718"/>
    </source>
</evidence>
<evidence type="ECO:0000256" key="6">
    <source>
        <dbReference type="ARBA" id="ARBA00022786"/>
    </source>
</evidence>
<dbReference type="PROSITE" id="PS51044">
    <property type="entry name" value="ZF_SP_RING"/>
    <property type="match status" value="1"/>
</dbReference>
<evidence type="ECO:0000256" key="2">
    <source>
        <dbReference type="ARBA" id="ARBA00005383"/>
    </source>
</evidence>
<accession>A0A9D4TAX3</accession>
<evidence type="ECO:0000313" key="13">
    <source>
        <dbReference type="Proteomes" id="UP000821837"/>
    </source>
</evidence>
<dbReference type="GO" id="GO:0016925">
    <property type="term" value="P:protein sumoylation"/>
    <property type="evidence" value="ECO:0007669"/>
    <property type="project" value="TreeGrafter"/>
</dbReference>
<dbReference type="InterPro" id="IPR023321">
    <property type="entry name" value="PINIT"/>
</dbReference>
<gene>
    <name evidence="12" type="ORF">HPB52_016904</name>
</gene>
<evidence type="ECO:0000256" key="4">
    <source>
        <dbReference type="ARBA" id="ARBA00022723"/>
    </source>
</evidence>
<keyword evidence="5 8" id="KW-0863">Zinc-finger</keyword>
<comment type="pathway">
    <text evidence="1">Protein modification; protein sumoylation.</text>
</comment>
<feature type="region of interest" description="Disordered" evidence="9">
    <location>
        <begin position="461"/>
        <end position="487"/>
    </location>
</feature>
<evidence type="ECO:0000256" key="3">
    <source>
        <dbReference type="ARBA" id="ARBA00022679"/>
    </source>
</evidence>
<evidence type="ECO:0000256" key="9">
    <source>
        <dbReference type="SAM" id="MobiDB-lite"/>
    </source>
</evidence>